<feature type="transmembrane region" description="Helical" evidence="5">
    <location>
        <begin position="129"/>
        <end position="150"/>
    </location>
</feature>
<evidence type="ECO:0000256" key="4">
    <source>
        <dbReference type="ARBA" id="ARBA00023136"/>
    </source>
</evidence>
<dbReference type="AlphaFoldDB" id="A0A154BW37"/>
<evidence type="ECO:0000256" key="3">
    <source>
        <dbReference type="ARBA" id="ARBA00022989"/>
    </source>
</evidence>
<comment type="caution">
    <text evidence="6">The sequence shown here is derived from an EMBL/GenBank/DDBJ whole genome shotgun (WGS) entry which is preliminary data.</text>
</comment>
<feature type="transmembrane region" description="Helical" evidence="5">
    <location>
        <begin position="71"/>
        <end position="96"/>
    </location>
</feature>
<dbReference type="GO" id="GO:0016020">
    <property type="term" value="C:membrane"/>
    <property type="evidence" value="ECO:0007669"/>
    <property type="project" value="UniProtKB-SubCell"/>
</dbReference>
<evidence type="ECO:0000256" key="1">
    <source>
        <dbReference type="ARBA" id="ARBA00004141"/>
    </source>
</evidence>
<dbReference type="PANTHER" id="PTHR10361:SF28">
    <property type="entry name" value="P3 PROTEIN-RELATED"/>
    <property type="match status" value="1"/>
</dbReference>
<keyword evidence="3 5" id="KW-1133">Transmembrane helix</keyword>
<accession>A0A154BW37</accession>
<dbReference type="Pfam" id="PF01758">
    <property type="entry name" value="SBF"/>
    <property type="match status" value="1"/>
</dbReference>
<feature type="transmembrane region" description="Helical" evidence="5">
    <location>
        <begin position="273"/>
        <end position="298"/>
    </location>
</feature>
<dbReference type="OrthoDB" id="1551454at2"/>
<evidence type="ECO:0000313" key="6">
    <source>
        <dbReference type="EMBL" id="KYZ78085.1"/>
    </source>
</evidence>
<sequence>MLQKITKWNEWIGSHMFLITFSALLAGFSIRVPDSPTVRFIVVALFGYMTFITSLTISIKSFVKILNQPWLPLWSLLLIHIASPIIAWAVGALFYADDPHTRLAYLIFASLPVGVTSVIWASITQGNVALSLVTVTLDTLIVPVFLPLYFKLIVGQTIEISYGKMMLELVSMITLPSLLGMALHDWTKGKIVGFAKGAGGLLSKIGFFVVIFINATLVAPQIVWNASMLKILLVTLLVVIAGYYLGYVGSFGIKGRPRDVQMAMIYNVGLRNLSFGLVLALTYFPMTVAIPITMGILYQQPIAAIIPHLLKNPQPDA</sequence>
<keyword evidence="4 5" id="KW-0472">Membrane</keyword>
<dbReference type="PANTHER" id="PTHR10361">
    <property type="entry name" value="SODIUM-BILE ACID COTRANSPORTER"/>
    <property type="match status" value="1"/>
</dbReference>
<reference evidence="6 7" key="1">
    <citation type="submission" date="2016-02" db="EMBL/GenBank/DDBJ databases">
        <title>Anaerosporomusa subterraneum gen. nov., sp. nov., a spore-forming obligate anaerobe isolated from saprolite.</title>
        <authorList>
            <person name="Choi J.K."/>
            <person name="Shah M."/>
            <person name="Yee N."/>
        </authorList>
    </citation>
    <scope>NUCLEOTIDE SEQUENCE [LARGE SCALE GENOMIC DNA]</scope>
    <source>
        <strain evidence="6 7">RU4</strain>
    </source>
</reference>
<feature type="transmembrane region" description="Helical" evidence="5">
    <location>
        <begin position="231"/>
        <end position="253"/>
    </location>
</feature>
<evidence type="ECO:0000313" key="7">
    <source>
        <dbReference type="Proteomes" id="UP000076268"/>
    </source>
</evidence>
<evidence type="ECO:0000256" key="5">
    <source>
        <dbReference type="SAM" id="Phobius"/>
    </source>
</evidence>
<feature type="transmembrane region" description="Helical" evidence="5">
    <location>
        <begin position="201"/>
        <end position="219"/>
    </location>
</feature>
<dbReference type="RefSeq" id="WP_066236739.1">
    <property type="nucleotide sequence ID" value="NZ_LSGP01000001.1"/>
</dbReference>
<protein>
    <submittedName>
        <fullName evidence="6">Bile acid:sodium symporter</fullName>
    </submittedName>
</protein>
<dbReference type="Gene3D" id="1.20.1530.20">
    <property type="match status" value="1"/>
</dbReference>
<proteinExistence type="predicted"/>
<dbReference type="InterPro" id="IPR004710">
    <property type="entry name" value="Bilac:Na_transpt"/>
</dbReference>
<keyword evidence="2 5" id="KW-0812">Transmembrane</keyword>
<evidence type="ECO:0000256" key="2">
    <source>
        <dbReference type="ARBA" id="ARBA00022692"/>
    </source>
</evidence>
<feature type="transmembrane region" description="Helical" evidence="5">
    <location>
        <begin position="12"/>
        <end position="30"/>
    </location>
</feature>
<gene>
    <name evidence="6" type="ORF">AXX12_00635</name>
</gene>
<organism evidence="6 7">
    <name type="scientific">Anaerosporomusa subterranea</name>
    <dbReference type="NCBI Taxonomy" id="1794912"/>
    <lineage>
        <taxon>Bacteria</taxon>
        <taxon>Bacillati</taxon>
        <taxon>Bacillota</taxon>
        <taxon>Negativicutes</taxon>
        <taxon>Acetonemataceae</taxon>
        <taxon>Anaerosporomusa</taxon>
    </lineage>
</organism>
<dbReference type="InterPro" id="IPR002657">
    <property type="entry name" value="BilAc:Na_symport/Acr3"/>
</dbReference>
<dbReference type="EMBL" id="LSGP01000001">
    <property type="protein sequence ID" value="KYZ78085.1"/>
    <property type="molecule type" value="Genomic_DNA"/>
</dbReference>
<name>A0A154BW37_ANASB</name>
<comment type="subcellular location">
    <subcellularLocation>
        <location evidence="1">Membrane</location>
        <topology evidence="1">Multi-pass membrane protein</topology>
    </subcellularLocation>
</comment>
<dbReference type="InterPro" id="IPR038770">
    <property type="entry name" value="Na+/solute_symporter_sf"/>
</dbReference>
<feature type="transmembrane region" description="Helical" evidence="5">
    <location>
        <begin position="162"/>
        <end position="181"/>
    </location>
</feature>
<feature type="transmembrane region" description="Helical" evidence="5">
    <location>
        <begin position="37"/>
        <end position="59"/>
    </location>
</feature>
<keyword evidence="7" id="KW-1185">Reference proteome</keyword>
<dbReference type="Proteomes" id="UP000076268">
    <property type="component" value="Unassembled WGS sequence"/>
</dbReference>
<dbReference type="STRING" id="1794912.AXX12_00635"/>
<feature type="transmembrane region" description="Helical" evidence="5">
    <location>
        <begin position="103"/>
        <end position="123"/>
    </location>
</feature>